<dbReference type="AlphaFoldDB" id="A0A285P1E2"/>
<name>A0A285P1E2_9AQUI</name>
<keyword evidence="2" id="KW-1185">Reference proteome</keyword>
<evidence type="ECO:0008006" key="3">
    <source>
        <dbReference type="Google" id="ProtNLM"/>
    </source>
</evidence>
<proteinExistence type="predicted"/>
<protein>
    <recommendedName>
        <fullName evidence="3">Nucleotidyltransferase</fullName>
    </recommendedName>
</protein>
<dbReference type="RefSeq" id="WP_180764105.1">
    <property type="nucleotide sequence ID" value="NZ_OBEN01000008.1"/>
</dbReference>
<organism evidence="1 2">
    <name type="scientific">Hydrogenobacter hydrogenophilus</name>
    <dbReference type="NCBI Taxonomy" id="35835"/>
    <lineage>
        <taxon>Bacteria</taxon>
        <taxon>Pseudomonadati</taxon>
        <taxon>Aquificota</taxon>
        <taxon>Aquificia</taxon>
        <taxon>Aquificales</taxon>
        <taxon>Aquificaceae</taxon>
        <taxon>Hydrogenobacter</taxon>
    </lineage>
</organism>
<reference evidence="2" key="1">
    <citation type="submission" date="2017-09" db="EMBL/GenBank/DDBJ databases">
        <authorList>
            <person name="Varghese N."/>
            <person name="Submissions S."/>
        </authorList>
    </citation>
    <scope>NUCLEOTIDE SEQUENCE [LARGE SCALE GENOMIC DNA]</scope>
    <source>
        <strain evidence="2">DSM 2913</strain>
    </source>
</reference>
<sequence>MTEEILEKIKYEENELKKILLFMAWLNRKLKEKGIKKFPILVGGSAVELYTFGYYVSGDIDLVFPKPEEIKSILLSTGLFRSEGRIMVSEELGLFVDIPDTILAGSYEKIRTIEIPELSESIVVIGVEDLIVDRLNACVFWKSQGDCEIATYLYEKYKEHIDLSYLIQRLKEEQVPLDKVEFLKGEIGDEPKDSPEP</sequence>
<evidence type="ECO:0000313" key="2">
    <source>
        <dbReference type="Proteomes" id="UP000218627"/>
    </source>
</evidence>
<evidence type="ECO:0000313" key="1">
    <source>
        <dbReference type="EMBL" id="SNZ15552.1"/>
    </source>
</evidence>
<accession>A0A285P1E2</accession>
<dbReference type="EMBL" id="OBEN01000008">
    <property type="protein sequence ID" value="SNZ15552.1"/>
    <property type="molecule type" value="Genomic_DNA"/>
</dbReference>
<dbReference type="Proteomes" id="UP000218627">
    <property type="component" value="Unassembled WGS sequence"/>
</dbReference>
<gene>
    <name evidence="1" type="ORF">SAMN06265353_1399</name>
</gene>